<gene>
    <name evidence="2" type="ORF">DBO85_16365</name>
</gene>
<protein>
    <recommendedName>
        <fullName evidence="4">DUF2946 domain-containing protein</fullName>
    </recommendedName>
</protein>
<sequence length="117" mass="12877">MTALLRRSLLLLLMLSLPYSGMAAPLLGMLEPCPMQSHEHHQMAMLEQADDHCDHQASSPGKVVKLCKSGHECQSPSLLVVLPGKPVTLAASRQQRPHLSFDCISCRTADVWRPPQV</sequence>
<dbReference type="RefSeq" id="WP_108108425.1">
    <property type="nucleotide sequence ID" value="NZ_QASN01000021.1"/>
</dbReference>
<evidence type="ECO:0000256" key="1">
    <source>
        <dbReference type="SAM" id="SignalP"/>
    </source>
</evidence>
<comment type="caution">
    <text evidence="2">The sequence shown here is derived from an EMBL/GenBank/DDBJ whole genome shotgun (WGS) entry which is preliminary data.</text>
</comment>
<dbReference type="AlphaFoldDB" id="A0A2T5P551"/>
<keyword evidence="3" id="KW-1185">Reference proteome</keyword>
<proteinExistence type="predicted"/>
<accession>A0A2T5P551</accession>
<evidence type="ECO:0000313" key="3">
    <source>
        <dbReference type="Proteomes" id="UP000244064"/>
    </source>
</evidence>
<evidence type="ECO:0008006" key="4">
    <source>
        <dbReference type="Google" id="ProtNLM"/>
    </source>
</evidence>
<keyword evidence="1" id="KW-0732">Signal</keyword>
<dbReference type="EMBL" id="QASN01000021">
    <property type="protein sequence ID" value="PTU72835.1"/>
    <property type="molecule type" value="Genomic_DNA"/>
</dbReference>
<feature type="signal peptide" evidence="1">
    <location>
        <begin position="1"/>
        <end position="23"/>
    </location>
</feature>
<organism evidence="2 3">
    <name type="scientific">Pseudomonas mangrovi</name>
    <dbReference type="NCBI Taxonomy" id="2161748"/>
    <lineage>
        <taxon>Bacteria</taxon>
        <taxon>Pseudomonadati</taxon>
        <taxon>Pseudomonadota</taxon>
        <taxon>Gammaproteobacteria</taxon>
        <taxon>Pseudomonadales</taxon>
        <taxon>Pseudomonadaceae</taxon>
        <taxon>Pseudomonas</taxon>
    </lineage>
</organism>
<name>A0A2T5P551_9PSED</name>
<reference evidence="2 3" key="1">
    <citation type="submission" date="2018-04" db="EMBL/GenBank/DDBJ databases">
        <title>Pseudomonas sp. nov., isolated from mangrove soil.</title>
        <authorList>
            <person name="Chen C."/>
        </authorList>
    </citation>
    <scope>NUCLEOTIDE SEQUENCE [LARGE SCALE GENOMIC DNA]</scope>
    <source>
        <strain evidence="2 3">TC-11</strain>
    </source>
</reference>
<feature type="chain" id="PRO_5015505974" description="DUF2946 domain-containing protein" evidence="1">
    <location>
        <begin position="24"/>
        <end position="117"/>
    </location>
</feature>
<dbReference type="OrthoDB" id="6162547at2"/>
<evidence type="ECO:0000313" key="2">
    <source>
        <dbReference type="EMBL" id="PTU72835.1"/>
    </source>
</evidence>
<dbReference type="Proteomes" id="UP000244064">
    <property type="component" value="Unassembled WGS sequence"/>
</dbReference>